<evidence type="ECO:0000313" key="2">
    <source>
        <dbReference type="Proteomes" id="UP001164746"/>
    </source>
</evidence>
<organism evidence="1 2">
    <name type="scientific">Mya arenaria</name>
    <name type="common">Soft-shell clam</name>
    <dbReference type="NCBI Taxonomy" id="6604"/>
    <lineage>
        <taxon>Eukaryota</taxon>
        <taxon>Metazoa</taxon>
        <taxon>Spiralia</taxon>
        <taxon>Lophotrochozoa</taxon>
        <taxon>Mollusca</taxon>
        <taxon>Bivalvia</taxon>
        <taxon>Autobranchia</taxon>
        <taxon>Heteroconchia</taxon>
        <taxon>Euheterodonta</taxon>
        <taxon>Imparidentia</taxon>
        <taxon>Neoheterodontei</taxon>
        <taxon>Myida</taxon>
        <taxon>Myoidea</taxon>
        <taxon>Myidae</taxon>
        <taxon>Mya</taxon>
    </lineage>
</organism>
<dbReference type="EMBL" id="CP111014">
    <property type="protein sequence ID" value="WAQ99230.1"/>
    <property type="molecule type" value="Genomic_DNA"/>
</dbReference>
<sequence>MKEKEARVPPESGLAVLNGAVLFGHEPTIIASRKTKFTYGLKRKTDGKNKFHIFIEKEE</sequence>
<proteinExistence type="predicted"/>
<accession>A0ABY7DWA7</accession>
<keyword evidence="2" id="KW-1185">Reference proteome</keyword>
<protein>
    <submittedName>
        <fullName evidence="1">Uncharacterized protein</fullName>
    </submittedName>
</protein>
<dbReference type="Proteomes" id="UP001164746">
    <property type="component" value="Chromosome 3"/>
</dbReference>
<evidence type="ECO:0000313" key="1">
    <source>
        <dbReference type="EMBL" id="WAQ99230.1"/>
    </source>
</evidence>
<gene>
    <name evidence="1" type="ORF">MAR_023603</name>
</gene>
<name>A0ABY7DWA7_MYAAR</name>
<reference evidence="1" key="1">
    <citation type="submission" date="2022-11" db="EMBL/GenBank/DDBJ databases">
        <title>Centuries of genome instability and evolution in soft-shell clam transmissible cancer (bioRxiv).</title>
        <authorList>
            <person name="Hart S.F.M."/>
            <person name="Yonemitsu M.A."/>
            <person name="Giersch R.M."/>
            <person name="Beal B.F."/>
            <person name="Arriagada G."/>
            <person name="Davis B.W."/>
            <person name="Ostrander E.A."/>
            <person name="Goff S.P."/>
            <person name="Metzger M.J."/>
        </authorList>
    </citation>
    <scope>NUCLEOTIDE SEQUENCE</scope>
    <source>
        <strain evidence="1">MELC-2E11</strain>
        <tissue evidence="1">Siphon/mantle</tissue>
    </source>
</reference>